<keyword evidence="4" id="KW-1185">Reference proteome</keyword>
<evidence type="ECO:0000313" key="3">
    <source>
        <dbReference type="EMBL" id="MCV9385423.1"/>
    </source>
</evidence>
<dbReference type="InterPro" id="IPR005804">
    <property type="entry name" value="FA_desaturase_dom"/>
</dbReference>
<protein>
    <submittedName>
        <fullName evidence="3">Acyl-CoA desaturase</fullName>
    </submittedName>
</protein>
<dbReference type="Pfam" id="PF00487">
    <property type="entry name" value="FA_desaturase"/>
    <property type="match status" value="1"/>
</dbReference>
<accession>A0ABT3CQ77</accession>
<feature type="transmembrane region" description="Helical" evidence="1">
    <location>
        <begin position="186"/>
        <end position="207"/>
    </location>
</feature>
<dbReference type="RefSeq" id="WP_264136212.1">
    <property type="nucleotide sequence ID" value="NZ_JAOYOD010000001.1"/>
</dbReference>
<keyword evidence="1" id="KW-0812">Transmembrane</keyword>
<keyword evidence="1" id="KW-0472">Membrane</keyword>
<dbReference type="EMBL" id="JAOYOD010000001">
    <property type="protein sequence ID" value="MCV9385423.1"/>
    <property type="molecule type" value="Genomic_DNA"/>
</dbReference>
<feature type="domain" description="Fatty acid desaturase" evidence="2">
    <location>
        <begin position="19"/>
        <end position="294"/>
    </location>
</feature>
<dbReference type="CDD" id="cd03506">
    <property type="entry name" value="Delta6-FADS-like"/>
    <property type="match status" value="1"/>
</dbReference>
<gene>
    <name evidence="3" type="ORF">N7U62_02050</name>
</gene>
<sequence length="318" mass="37006">MLLLFFVPLIILSIGVVQSGWMVFLLYLVSGLGMTGIGMGVMHDALHGSYSQNKWVNKVLGYSINIIGANASVWKIQHNVLHHTYTNIEGSDDDINMPFFLRFSPNTKHHRVHKYQHFYVWFFYGFLTLIWVTAKDFVRINRYKKIGYFKKKHDVFKELAKTILWKVIYYSYSLVIPIIMLPVSPWLVVGAFLFMHFFTGMFISVVFQTAHVMPSSEFPNPDEKGMMPDEWSVHQLVTTSNYAPRSKVFSWFIGGLNFQIEHHLLPHVCHVHYKQLSKIVLEKAEKYGIPYNTKPTFWDAICDHFRMMRALGQNTVAV</sequence>
<organism evidence="3 4">
    <name type="scientific">Reichenbachiella ulvae</name>
    <dbReference type="NCBI Taxonomy" id="2980104"/>
    <lineage>
        <taxon>Bacteria</taxon>
        <taxon>Pseudomonadati</taxon>
        <taxon>Bacteroidota</taxon>
        <taxon>Cytophagia</taxon>
        <taxon>Cytophagales</taxon>
        <taxon>Reichenbachiellaceae</taxon>
        <taxon>Reichenbachiella</taxon>
    </lineage>
</organism>
<comment type="caution">
    <text evidence="3">The sequence shown here is derived from an EMBL/GenBank/DDBJ whole genome shotgun (WGS) entry which is preliminary data.</text>
</comment>
<evidence type="ECO:0000256" key="1">
    <source>
        <dbReference type="SAM" id="Phobius"/>
    </source>
</evidence>
<evidence type="ECO:0000259" key="2">
    <source>
        <dbReference type="Pfam" id="PF00487"/>
    </source>
</evidence>
<dbReference type="PANTHER" id="PTHR19353:SF19">
    <property type="entry name" value="DELTA(5) FATTY ACID DESATURASE C-RELATED"/>
    <property type="match status" value="1"/>
</dbReference>
<dbReference type="PANTHER" id="PTHR19353">
    <property type="entry name" value="FATTY ACID DESATURASE 2"/>
    <property type="match status" value="1"/>
</dbReference>
<dbReference type="InterPro" id="IPR012171">
    <property type="entry name" value="Fatty_acid_desaturase"/>
</dbReference>
<proteinExistence type="predicted"/>
<dbReference type="PIRSF" id="PIRSF015921">
    <property type="entry name" value="FA_sphinglp_des"/>
    <property type="match status" value="1"/>
</dbReference>
<reference evidence="3 4" key="1">
    <citation type="submission" date="2022-10" db="EMBL/GenBank/DDBJ databases">
        <title>Comparative genomics and taxonomic characterization of three novel marine species of genus Reichenbachiella exhibiting antioxidant and polysaccharide degradation activities.</title>
        <authorList>
            <person name="Muhammad N."/>
            <person name="Lee Y.-J."/>
            <person name="Ko J."/>
            <person name="Kim S.-G."/>
        </authorList>
    </citation>
    <scope>NUCLEOTIDE SEQUENCE [LARGE SCALE GENOMIC DNA]</scope>
    <source>
        <strain evidence="3 4">ABR2-5</strain>
    </source>
</reference>
<dbReference type="Proteomes" id="UP001300692">
    <property type="component" value="Unassembled WGS sequence"/>
</dbReference>
<feature type="transmembrane region" description="Helical" evidence="1">
    <location>
        <begin position="159"/>
        <end position="180"/>
    </location>
</feature>
<name>A0ABT3CQ77_9BACT</name>
<evidence type="ECO:0000313" key="4">
    <source>
        <dbReference type="Proteomes" id="UP001300692"/>
    </source>
</evidence>
<feature type="transmembrane region" description="Helical" evidence="1">
    <location>
        <begin position="118"/>
        <end position="138"/>
    </location>
</feature>
<keyword evidence="1" id="KW-1133">Transmembrane helix</keyword>